<accession>A0A261FIP9</accession>
<evidence type="ECO:0000256" key="2">
    <source>
        <dbReference type="ARBA" id="ARBA00022840"/>
    </source>
</evidence>
<evidence type="ECO:0000313" key="5">
    <source>
        <dbReference type="Proteomes" id="UP000216444"/>
    </source>
</evidence>
<evidence type="ECO:0000256" key="1">
    <source>
        <dbReference type="ARBA" id="ARBA00022741"/>
    </source>
</evidence>
<dbReference type="EMBL" id="MWWV01000002">
    <property type="protein sequence ID" value="OZG59031.1"/>
    <property type="molecule type" value="Genomic_DNA"/>
</dbReference>
<dbReference type="Gene3D" id="3.40.50.300">
    <property type="entry name" value="P-loop containing nucleotide triphosphate hydrolases"/>
    <property type="match status" value="1"/>
</dbReference>
<feature type="domain" description="ABC transporter" evidence="3">
    <location>
        <begin position="4"/>
        <end position="220"/>
    </location>
</feature>
<dbReference type="PROSITE" id="PS00211">
    <property type="entry name" value="ABC_TRANSPORTER_1"/>
    <property type="match status" value="1"/>
</dbReference>
<protein>
    <submittedName>
        <fullName evidence="4">ABC transporter ATP-binding protein</fullName>
    </submittedName>
</protein>
<name>A0A261FIP9_9BIFI</name>
<gene>
    <name evidence="4" type="ORF">BTIS_0184</name>
</gene>
<dbReference type="InterPro" id="IPR027417">
    <property type="entry name" value="P-loop_NTPase"/>
</dbReference>
<proteinExistence type="predicted"/>
<evidence type="ECO:0000259" key="3">
    <source>
        <dbReference type="PROSITE" id="PS50893"/>
    </source>
</evidence>
<comment type="caution">
    <text evidence="4">The sequence shown here is derived from an EMBL/GenBank/DDBJ whole genome shotgun (WGS) entry which is preliminary data.</text>
</comment>
<dbReference type="InterPro" id="IPR017871">
    <property type="entry name" value="ABC_transporter-like_CS"/>
</dbReference>
<keyword evidence="2 4" id="KW-0067">ATP-binding</keyword>
<dbReference type="SUPFAM" id="SSF52540">
    <property type="entry name" value="P-loop containing nucleoside triphosphate hydrolases"/>
    <property type="match status" value="1"/>
</dbReference>
<dbReference type="GO" id="GO:0005524">
    <property type="term" value="F:ATP binding"/>
    <property type="evidence" value="ECO:0007669"/>
    <property type="project" value="UniProtKB-KW"/>
</dbReference>
<evidence type="ECO:0000313" key="4">
    <source>
        <dbReference type="EMBL" id="OZG59031.1"/>
    </source>
</evidence>
<keyword evidence="5" id="KW-1185">Reference proteome</keyword>
<sequence>MCRVRHGDEWKTIFQGLSLTLYAGQIVDLVGPSGSGKSTLMECMAQLNADTDARMALDGRSADGFTPEQWRTQVAYVPQRPVLMGETVAEAIRYPFTLKVRRDSSVVIPDDGTLRRALDEIGLRDVELDRSPQDLSVGQQARVCLLRTLLTGPKVLLADEVDAGLDPDNAMRAAHLLAKAAEQGVAVCRVRHRDPDGMAARILELADGVLTEVSPTEVQA</sequence>
<dbReference type="Proteomes" id="UP000216444">
    <property type="component" value="Unassembled WGS sequence"/>
</dbReference>
<keyword evidence="1" id="KW-0547">Nucleotide-binding</keyword>
<organism evidence="4 5">
    <name type="scientific">Bifidobacterium tissieri</name>
    <dbReference type="NCBI Taxonomy" id="1630162"/>
    <lineage>
        <taxon>Bacteria</taxon>
        <taxon>Bacillati</taxon>
        <taxon>Actinomycetota</taxon>
        <taxon>Actinomycetes</taxon>
        <taxon>Bifidobacteriales</taxon>
        <taxon>Bifidobacteriaceae</taxon>
        <taxon>Bifidobacterium</taxon>
    </lineage>
</organism>
<dbReference type="GO" id="GO:0016887">
    <property type="term" value="F:ATP hydrolysis activity"/>
    <property type="evidence" value="ECO:0007669"/>
    <property type="project" value="InterPro"/>
</dbReference>
<dbReference type="PANTHER" id="PTHR43119:SF1">
    <property type="entry name" value="ABC TRANSPORTER DOMAIN-CONTAINING PROTEIN"/>
    <property type="match status" value="1"/>
</dbReference>
<dbReference type="InterPro" id="IPR003593">
    <property type="entry name" value="AAA+_ATPase"/>
</dbReference>
<dbReference type="InterPro" id="IPR003439">
    <property type="entry name" value="ABC_transporter-like_ATP-bd"/>
</dbReference>
<dbReference type="AlphaFoldDB" id="A0A261FIP9"/>
<dbReference type="PROSITE" id="PS50893">
    <property type="entry name" value="ABC_TRANSPORTER_2"/>
    <property type="match status" value="1"/>
</dbReference>
<dbReference type="PANTHER" id="PTHR43119">
    <property type="entry name" value="ABC TRANSPORT PROTEIN ATP-BINDING COMPONENT-RELATED"/>
    <property type="match status" value="1"/>
</dbReference>
<reference evidence="4 5" key="1">
    <citation type="journal article" date="2017" name="BMC Genomics">
        <title>Comparative genomic and phylogenomic analyses of the Bifidobacteriaceae family.</title>
        <authorList>
            <person name="Lugli G.A."/>
            <person name="Milani C."/>
            <person name="Turroni F."/>
            <person name="Duranti S."/>
            <person name="Mancabelli L."/>
            <person name="Mangifesta M."/>
            <person name="Ferrario C."/>
            <person name="Modesto M."/>
            <person name="Mattarelli P."/>
            <person name="Jiri K."/>
            <person name="van Sinderen D."/>
            <person name="Ventura M."/>
        </authorList>
    </citation>
    <scope>NUCLEOTIDE SEQUENCE [LARGE SCALE GENOMIC DNA]</scope>
    <source>
        <strain evidence="4 5">DSM 100201</strain>
    </source>
</reference>
<dbReference type="Pfam" id="PF00005">
    <property type="entry name" value="ABC_tran"/>
    <property type="match status" value="1"/>
</dbReference>
<dbReference type="SMART" id="SM00382">
    <property type="entry name" value="AAA"/>
    <property type="match status" value="1"/>
</dbReference>